<evidence type="ECO:0000256" key="9">
    <source>
        <dbReference type="ARBA" id="ARBA00022842"/>
    </source>
</evidence>
<organism evidence="16 17">
    <name type="scientific">Candidatus Roizmanbacteria bacterium GW2011_GWA2_32_13</name>
    <dbReference type="NCBI Taxonomy" id="1618475"/>
    <lineage>
        <taxon>Bacteria</taxon>
        <taxon>Candidatus Roizmaniibacteriota</taxon>
    </lineage>
</organism>
<name>A0A0G0BZL2_9BACT</name>
<evidence type="ECO:0000256" key="4">
    <source>
        <dbReference type="ARBA" id="ARBA00022695"/>
    </source>
</evidence>
<keyword evidence="8 12" id="KW-0862">Zinc</keyword>
<evidence type="ECO:0000256" key="1">
    <source>
        <dbReference type="ARBA" id="ARBA00022478"/>
    </source>
</evidence>
<evidence type="ECO:0000313" key="16">
    <source>
        <dbReference type="EMBL" id="KKP36497.1"/>
    </source>
</evidence>
<comment type="function">
    <text evidence="12 13">RNA polymerase that catalyzes the synthesis of short RNA molecules used as primers for DNA polymerase during DNA replication.</text>
</comment>
<dbReference type="SMART" id="SM00400">
    <property type="entry name" value="ZnF_CHCC"/>
    <property type="match status" value="1"/>
</dbReference>
<dbReference type="PIRSF" id="PIRSF002811">
    <property type="entry name" value="DnaG"/>
    <property type="match status" value="1"/>
</dbReference>
<reference evidence="16 17" key="1">
    <citation type="journal article" date="2015" name="Nature">
        <title>rRNA introns, odd ribosomes, and small enigmatic genomes across a large radiation of phyla.</title>
        <authorList>
            <person name="Brown C.T."/>
            <person name="Hug L.A."/>
            <person name="Thomas B.C."/>
            <person name="Sharon I."/>
            <person name="Castelle C.J."/>
            <person name="Singh A."/>
            <person name="Wilkins M.J."/>
            <person name="Williams K.H."/>
            <person name="Banfield J.F."/>
        </authorList>
    </citation>
    <scope>NUCLEOTIDE SEQUENCE [LARGE SCALE GENOMIC DNA]</scope>
</reference>
<dbReference type="EC" id="2.7.7.101" evidence="12"/>
<dbReference type="PANTHER" id="PTHR30313">
    <property type="entry name" value="DNA PRIMASE"/>
    <property type="match status" value="1"/>
</dbReference>
<dbReference type="GO" id="GO:0006269">
    <property type="term" value="P:DNA replication, synthesis of primer"/>
    <property type="evidence" value="ECO:0007669"/>
    <property type="project" value="UniProtKB-UniRule"/>
</dbReference>
<dbReference type="Gene3D" id="3.90.580.10">
    <property type="entry name" value="Zinc finger, CHC2-type domain"/>
    <property type="match status" value="1"/>
</dbReference>
<dbReference type="InterPro" id="IPR006171">
    <property type="entry name" value="TOPRIM_dom"/>
</dbReference>
<keyword evidence="7 12" id="KW-0863">Zinc-finger</keyword>
<dbReference type="NCBIfam" id="TIGR01391">
    <property type="entry name" value="dnaG"/>
    <property type="match status" value="1"/>
</dbReference>
<dbReference type="Pfam" id="PF13155">
    <property type="entry name" value="Toprim_2"/>
    <property type="match status" value="1"/>
</dbReference>
<evidence type="ECO:0000313" key="17">
    <source>
        <dbReference type="Proteomes" id="UP000034349"/>
    </source>
</evidence>
<dbReference type="SMART" id="SM00493">
    <property type="entry name" value="TOPRIM"/>
    <property type="match status" value="1"/>
</dbReference>
<sequence length="541" mass="62157">MPDDIQTIKDRVDIVGFIGGYVKLNKAGANHKGLCPFHNEKSPSFIVNSDKQIWHCFGCGKGGDIFKFLQEIESLEFVEALNILADKVGVLLSKSPKTDTSHKNKILDINELSKKYFEKALFQTQGGKLALEYLKKRGINEKSIKNFNLGYAPNNWEGLTKFLTKTGFSKKDIIDAGLTVPSSKGGYDRFRARIIFPIFSVVGKVIGFTGRIIINKEELPENRQAKYINTPQTILYDKSNVIFGLHQAKEDIIKEDAAVVVEGNMDVIMSNQAEILNVVAVSGTSLTEGHLKILKRYTKNLIFCFDSDNAGILASKRAIGLAYKLGFNIKAVKLKDNKDPADLIKEKGEKAWQKLIIKPESAFEFLWETSIKDKNIKDIEVKKEIIIELFEVLQYIISKVEETHWKQEISKKLSIRENDLEEEWERMIKENKFSNKQFVHKAEVLPIKIKDRLTFDKQHLVAIYFQYSKLFSDKDIKSKVDNIIKKELKDWNISKKELKLKAEMMWPEKYLANKELNRIINDFKHIERKQEIVSSLELEND</sequence>
<dbReference type="InterPro" id="IPR006295">
    <property type="entry name" value="DNA_primase_DnaG"/>
</dbReference>
<evidence type="ECO:0000259" key="15">
    <source>
        <dbReference type="PROSITE" id="PS50880"/>
    </source>
</evidence>
<evidence type="ECO:0000256" key="2">
    <source>
        <dbReference type="ARBA" id="ARBA00022515"/>
    </source>
</evidence>
<dbReference type="GO" id="GO:0003899">
    <property type="term" value="F:DNA-directed RNA polymerase activity"/>
    <property type="evidence" value="ECO:0007669"/>
    <property type="project" value="UniProtKB-UniRule"/>
</dbReference>
<comment type="catalytic activity">
    <reaction evidence="12">
        <text>ssDNA + n NTP = ssDNA/pppN(pN)n-1 hybrid + (n-1) diphosphate.</text>
        <dbReference type="EC" id="2.7.7.101"/>
    </reaction>
</comment>
<dbReference type="PROSITE" id="PS50880">
    <property type="entry name" value="TOPRIM"/>
    <property type="match status" value="1"/>
</dbReference>
<protein>
    <recommendedName>
        <fullName evidence="12 13">DNA primase</fullName>
        <ecNumber evidence="12">2.7.7.101</ecNumber>
    </recommendedName>
</protein>
<dbReference type="GO" id="GO:0000428">
    <property type="term" value="C:DNA-directed RNA polymerase complex"/>
    <property type="evidence" value="ECO:0007669"/>
    <property type="project" value="UniProtKB-KW"/>
</dbReference>
<dbReference type="FunFam" id="3.90.580.10:FF:000001">
    <property type="entry name" value="DNA primase"/>
    <property type="match status" value="1"/>
</dbReference>
<feature type="domain" description="Toprim" evidence="15">
    <location>
        <begin position="256"/>
        <end position="344"/>
    </location>
</feature>
<dbReference type="SUPFAM" id="SSF57783">
    <property type="entry name" value="Zinc beta-ribbon"/>
    <property type="match status" value="1"/>
</dbReference>
<gene>
    <name evidence="12" type="primary">dnaG</name>
    <name evidence="16" type="ORF">UR23_C0017G0004</name>
</gene>
<dbReference type="InterPro" id="IPR013264">
    <property type="entry name" value="DNAG_N"/>
</dbReference>
<keyword evidence="1 12" id="KW-0240">DNA-directed RNA polymerase</keyword>
<dbReference type="AlphaFoldDB" id="A0A0G0BZL2"/>
<dbReference type="InterPro" id="IPR037068">
    <property type="entry name" value="DNA_primase_core_N_sf"/>
</dbReference>
<dbReference type="GO" id="GO:0005737">
    <property type="term" value="C:cytoplasm"/>
    <property type="evidence" value="ECO:0007669"/>
    <property type="project" value="TreeGrafter"/>
</dbReference>
<proteinExistence type="inferred from homology"/>
<dbReference type="InterPro" id="IPR030846">
    <property type="entry name" value="DnaG_bac"/>
</dbReference>
<dbReference type="EMBL" id="LBOK01000017">
    <property type="protein sequence ID" value="KKP36497.1"/>
    <property type="molecule type" value="Genomic_DNA"/>
</dbReference>
<keyword evidence="3 12" id="KW-0808">Transferase</keyword>
<dbReference type="PATRIC" id="fig|1618475.3.peg.234"/>
<dbReference type="Gene3D" id="3.40.1360.10">
    <property type="match status" value="1"/>
</dbReference>
<evidence type="ECO:0000256" key="3">
    <source>
        <dbReference type="ARBA" id="ARBA00022679"/>
    </source>
</evidence>
<dbReference type="SUPFAM" id="SSF56731">
    <property type="entry name" value="DNA primase core"/>
    <property type="match status" value="1"/>
</dbReference>
<evidence type="ECO:0000256" key="14">
    <source>
        <dbReference type="PIRSR" id="PIRSR002811-1"/>
    </source>
</evidence>
<comment type="cofactor">
    <cofactor evidence="12 13 14">
        <name>Zn(2+)</name>
        <dbReference type="ChEBI" id="CHEBI:29105"/>
    </cofactor>
    <text evidence="12 13 14">Binds 1 zinc ion per monomer.</text>
</comment>
<keyword evidence="6 12" id="KW-0479">Metal-binding</keyword>
<evidence type="ECO:0000256" key="5">
    <source>
        <dbReference type="ARBA" id="ARBA00022705"/>
    </source>
</evidence>
<keyword evidence="2 12" id="KW-0639">Primosome</keyword>
<dbReference type="CDD" id="cd03364">
    <property type="entry name" value="TOPRIM_DnaG_primases"/>
    <property type="match status" value="1"/>
</dbReference>
<comment type="caution">
    <text evidence="16">The sequence shown here is derived from an EMBL/GenBank/DDBJ whole genome shotgun (WGS) entry which is preliminary data.</text>
</comment>
<dbReference type="Pfam" id="PF08275">
    <property type="entry name" value="DNAG_N"/>
    <property type="match status" value="1"/>
</dbReference>
<dbReference type="GO" id="GO:0003677">
    <property type="term" value="F:DNA binding"/>
    <property type="evidence" value="ECO:0007669"/>
    <property type="project" value="UniProtKB-KW"/>
</dbReference>
<keyword evidence="10 12" id="KW-0238">DNA-binding</keyword>
<keyword evidence="11 12" id="KW-0804">Transcription</keyword>
<dbReference type="Gene3D" id="3.90.980.10">
    <property type="entry name" value="DNA primase, catalytic core, N-terminal domain"/>
    <property type="match status" value="1"/>
</dbReference>
<evidence type="ECO:0000256" key="13">
    <source>
        <dbReference type="PIRNR" id="PIRNR002811"/>
    </source>
</evidence>
<comment type="similarity">
    <text evidence="12 13">Belongs to the DnaG primase family.</text>
</comment>
<accession>A0A0G0BZL2</accession>
<comment type="domain">
    <text evidence="12">Contains an N-terminal zinc-binding domain, a central core domain that contains the primase activity, and a C-terminal DnaB-binding domain.</text>
</comment>
<keyword evidence="5 12" id="KW-0235">DNA replication</keyword>
<evidence type="ECO:0000256" key="10">
    <source>
        <dbReference type="ARBA" id="ARBA00023125"/>
    </source>
</evidence>
<dbReference type="GO" id="GO:1990077">
    <property type="term" value="C:primosome complex"/>
    <property type="evidence" value="ECO:0007669"/>
    <property type="project" value="UniProtKB-KW"/>
</dbReference>
<feature type="zinc finger region" description="CHC2-type" evidence="12 14">
    <location>
        <begin position="35"/>
        <end position="59"/>
    </location>
</feature>
<dbReference type="GO" id="GO:0008270">
    <property type="term" value="F:zinc ion binding"/>
    <property type="evidence" value="ECO:0007669"/>
    <property type="project" value="UniProtKB-UniRule"/>
</dbReference>
<keyword evidence="9" id="KW-0460">Magnesium</keyword>
<evidence type="ECO:0000256" key="7">
    <source>
        <dbReference type="ARBA" id="ARBA00022771"/>
    </source>
</evidence>
<dbReference type="PANTHER" id="PTHR30313:SF2">
    <property type="entry name" value="DNA PRIMASE"/>
    <property type="match status" value="1"/>
</dbReference>
<comment type="subunit">
    <text evidence="12">Monomer. Interacts with DnaB.</text>
</comment>
<evidence type="ECO:0000256" key="6">
    <source>
        <dbReference type="ARBA" id="ARBA00022723"/>
    </source>
</evidence>
<keyword evidence="4 12" id="KW-0548">Nucleotidyltransferase</keyword>
<dbReference type="Pfam" id="PF01807">
    <property type="entry name" value="Zn_ribbon_DnaG"/>
    <property type="match status" value="1"/>
</dbReference>
<evidence type="ECO:0000256" key="11">
    <source>
        <dbReference type="ARBA" id="ARBA00023163"/>
    </source>
</evidence>
<evidence type="ECO:0000256" key="8">
    <source>
        <dbReference type="ARBA" id="ARBA00022833"/>
    </source>
</evidence>
<dbReference type="InterPro" id="IPR050219">
    <property type="entry name" value="DnaG_primase"/>
</dbReference>
<dbReference type="InterPro" id="IPR002694">
    <property type="entry name" value="Znf_CHC2"/>
</dbReference>
<dbReference type="Proteomes" id="UP000034349">
    <property type="component" value="Unassembled WGS sequence"/>
</dbReference>
<dbReference type="InterPro" id="IPR034151">
    <property type="entry name" value="TOPRIM_DnaG_bac"/>
</dbReference>
<dbReference type="InterPro" id="IPR036977">
    <property type="entry name" value="DNA_primase_Znf_CHC2"/>
</dbReference>
<dbReference type="HAMAP" id="MF_00974">
    <property type="entry name" value="DNA_primase_DnaG"/>
    <property type="match status" value="1"/>
</dbReference>
<evidence type="ECO:0000256" key="12">
    <source>
        <dbReference type="HAMAP-Rule" id="MF_00974"/>
    </source>
</evidence>